<feature type="domain" description="C2H2-type" evidence="9">
    <location>
        <begin position="185"/>
        <end position="213"/>
    </location>
</feature>
<dbReference type="Gene3D" id="3.30.160.60">
    <property type="entry name" value="Classic Zinc Finger"/>
    <property type="match status" value="2"/>
</dbReference>
<keyword evidence="6" id="KW-0804">Transcription</keyword>
<dbReference type="GO" id="GO:0008270">
    <property type="term" value="F:zinc ion binding"/>
    <property type="evidence" value="ECO:0007669"/>
    <property type="project" value="UniProtKB-KW"/>
</dbReference>
<dbReference type="EMBL" id="LUGH01000716">
    <property type="protein sequence ID" value="OBZ83138.1"/>
    <property type="molecule type" value="Genomic_DNA"/>
</dbReference>
<dbReference type="STRING" id="101091.A0A1C7N2C7"/>
<dbReference type="InParanoid" id="A0A1C7N2C7"/>
<evidence type="ECO:0000259" key="9">
    <source>
        <dbReference type="PROSITE" id="PS50157"/>
    </source>
</evidence>
<evidence type="ECO:0000256" key="7">
    <source>
        <dbReference type="ARBA" id="ARBA00023242"/>
    </source>
</evidence>
<evidence type="ECO:0000256" key="3">
    <source>
        <dbReference type="ARBA" id="ARBA00022771"/>
    </source>
</evidence>
<name>A0A1C7N2C7_9FUNG</name>
<keyword evidence="7" id="KW-0539">Nucleus</keyword>
<dbReference type="OrthoDB" id="6365676at2759"/>
<dbReference type="PANTHER" id="PTHR46179">
    <property type="entry name" value="ZINC FINGER PROTEIN"/>
    <property type="match status" value="1"/>
</dbReference>
<dbReference type="PROSITE" id="PS00028">
    <property type="entry name" value="ZINC_FINGER_C2H2_1"/>
    <property type="match status" value="1"/>
</dbReference>
<comment type="caution">
    <text evidence="10">The sequence shown here is derived from an EMBL/GenBank/DDBJ whole genome shotgun (WGS) entry which is preliminary data.</text>
</comment>
<organism evidence="10 11">
    <name type="scientific">Choanephora cucurbitarum</name>
    <dbReference type="NCBI Taxonomy" id="101091"/>
    <lineage>
        <taxon>Eukaryota</taxon>
        <taxon>Fungi</taxon>
        <taxon>Fungi incertae sedis</taxon>
        <taxon>Mucoromycota</taxon>
        <taxon>Mucoromycotina</taxon>
        <taxon>Mucoromycetes</taxon>
        <taxon>Mucorales</taxon>
        <taxon>Mucorineae</taxon>
        <taxon>Choanephoraceae</taxon>
        <taxon>Choanephoroideae</taxon>
        <taxon>Choanephora</taxon>
    </lineage>
</organism>
<evidence type="ECO:0000256" key="5">
    <source>
        <dbReference type="ARBA" id="ARBA00023015"/>
    </source>
</evidence>
<evidence type="ECO:0000313" key="11">
    <source>
        <dbReference type="Proteomes" id="UP000093000"/>
    </source>
</evidence>
<dbReference type="GO" id="GO:0006357">
    <property type="term" value="P:regulation of transcription by RNA polymerase II"/>
    <property type="evidence" value="ECO:0007669"/>
    <property type="project" value="TreeGrafter"/>
</dbReference>
<dbReference type="InterPro" id="IPR013087">
    <property type="entry name" value="Znf_C2H2_type"/>
</dbReference>
<evidence type="ECO:0000256" key="2">
    <source>
        <dbReference type="ARBA" id="ARBA00022723"/>
    </source>
</evidence>
<proteinExistence type="predicted"/>
<reference evidence="10 11" key="1">
    <citation type="submission" date="2016-03" db="EMBL/GenBank/DDBJ databases">
        <title>Choanephora cucurbitarum.</title>
        <authorList>
            <person name="Min B."/>
            <person name="Park H."/>
            <person name="Park J.-H."/>
            <person name="Shin H.-D."/>
            <person name="Choi I.-G."/>
        </authorList>
    </citation>
    <scope>NUCLEOTIDE SEQUENCE [LARGE SCALE GENOMIC DNA]</scope>
    <source>
        <strain evidence="10 11">KUS-F28377</strain>
    </source>
</reference>
<evidence type="ECO:0000256" key="1">
    <source>
        <dbReference type="ARBA" id="ARBA00004123"/>
    </source>
</evidence>
<evidence type="ECO:0000256" key="4">
    <source>
        <dbReference type="ARBA" id="ARBA00022833"/>
    </source>
</evidence>
<evidence type="ECO:0000256" key="8">
    <source>
        <dbReference type="PROSITE-ProRule" id="PRU00042"/>
    </source>
</evidence>
<accession>A0A1C7N2C7</accession>
<keyword evidence="2" id="KW-0479">Metal-binding</keyword>
<keyword evidence="4" id="KW-0862">Zinc</keyword>
<sequence length="246" mass="27980">MCPAAHDTSTKSTMHHNNKKRKAFDPLVNTILPFLIDGLPPLATQPQIIASKGSKKREINDDMLGEEKKVVAHMIDLAYPSLICPCCLQVSKVKTEADEHMKAEHKGIKMFECLSPLCNQIYTTKGGLKYHVEHVHHVVFISSRGSKNTIKSQKDKAVVSETKQTKKLQLSPKLEKLLNDTYSLTVCPSCHTEFKKKTHVIHHLVEQHHGEEPYKCVVKDCKRTKTYATRDGLIYHLMSYHDHSFK</sequence>
<dbReference type="GO" id="GO:0005634">
    <property type="term" value="C:nucleus"/>
    <property type="evidence" value="ECO:0007669"/>
    <property type="project" value="UniProtKB-SubCell"/>
</dbReference>
<protein>
    <recommendedName>
        <fullName evidence="9">C2H2-type domain-containing protein</fullName>
    </recommendedName>
</protein>
<dbReference type="AlphaFoldDB" id="A0A1C7N2C7"/>
<evidence type="ECO:0000313" key="10">
    <source>
        <dbReference type="EMBL" id="OBZ83138.1"/>
    </source>
</evidence>
<keyword evidence="3 8" id="KW-0863">Zinc-finger</keyword>
<gene>
    <name evidence="10" type="ORF">A0J61_08813</name>
</gene>
<dbReference type="Proteomes" id="UP000093000">
    <property type="component" value="Unassembled WGS sequence"/>
</dbReference>
<dbReference type="PROSITE" id="PS50157">
    <property type="entry name" value="ZINC_FINGER_C2H2_2"/>
    <property type="match status" value="1"/>
</dbReference>
<evidence type="ECO:0000256" key="6">
    <source>
        <dbReference type="ARBA" id="ARBA00023163"/>
    </source>
</evidence>
<dbReference type="PANTHER" id="PTHR46179:SF13">
    <property type="entry name" value="C2H2-TYPE DOMAIN-CONTAINING PROTEIN"/>
    <property type="match status" value="1"/>
</dbReference>
<keyword evidence="5" id="KW-0805">Transcription regulation</keyword>
<comment type="subcellular location">
    <subcellularLocation>
        <location evidence="1">Nucleus</location>
    </subcellularLocation>
</comment>
<dbReference type="InterPro" id="IPR051061">
    <property type="entry name" value="Zinc_finger_trans_reg"/>
</dbReference>
<keyword evidence="11" id="KW-1185">Reference proteome</keyword>
<dbReference type="SMART" id="SM00355">
    <property type="entry name" value="ZnF_C2H2"/>
    <property type="match status" value="4"/>
</dbReference>